<dbReference type="AlphaFoldDB" id="A0A6M1TVU7"/>
<evidence type="ECO:0000313" key="3">
    <source>
        <dbReference type="Proteomes" id="UP000474758"/>
    </source>
</evidence>
<dbReference type="Pfam" id="PF04313">
    <property type="entry name" value="HSDR_N"/>
    <property type="match status" value="1"/>
</dbReference>
<dbReference type="Proteomes" id="UP000474758">
    <property type="component" value="Unassembled WGS sequence"/>
</dbReference>
<name>A0A6M1TVU7_9RHOB</name>
<comment type="caution">
    <text evidence="2">The sequence shown here is derived from an EMBL/GenBank/DDBJ whole genome shotgun (WGS) entry which is preliminary data.</text>
</comment>
<dbReference type="InterPro" id="IPR007409">
    <property type="entry name" value="Restrct_endonuc_type1_HsdR_N"/>
</dbReference>
<proteinExistence type="predicted"/>
<evidence type="ECO:0000313" key="2">
    <source>
        <dbReference type="EMBL" id="NGQ90956.1"/>
    </source>
</evidence>
<organism evidence="2 3">
    <name type="scientific">Paragemmobacter kunshanensis</name>
    <dbReference type="NCBI Taxonomy" id="2583234"/>
    <lineage>
        <taxon>Bacteria</taxon>
        <taxon>Pseudomonadati</taxon>
        <taxon>Pseudomonadota</taxon>
        <taxon>Alphaproteobacteria</taxon>
        <taxon>Rhodobacterales</taxon>
        <taxon>Paracoccaceae</taxon>
        <taxon>Paragemmobacter</taxon>
    </lineage>
</organism>
<dbReference type="EMBL" id="JAALFE010000006">
    <property type="protein sequence ID" value="NGQ90956.1"/>
    <property type="molecule type" value="Genomic_DNA"/>
</dbReference>
<sequence>MNSGSQKRAQEDVVSNLKARLVDFRDRRVRLTESDTIRVLVLPLLEALGWDLQDVEEVRSEYRHASADNPVDYALFLHGSPALFVEAKALGVSLDDRKPLLQTLNYANAAGVDWCVLTNGAEWRIYKVHAPVAAEEKLFLTAKLDQTVAETGLITSTLSLLSKDRMRARAIDALWSEWRVDRAVERVLDTITDDDAFIRLIAKRTDGLTLGEVRASLKRSGLRSFYPAVDAFMAWLDGQPKSMAMTVPTADVAGAATPPPFPVPPLTGAGRASLMKTGEMVERGLLSIGTVLTIKDRPDSAARVVDGKRVEFRGEVISFNDWGCRATGWTAIQIYKWAVLPDGRLLEALREVSV</sequence>
<dbReference type="GO" id="GO:0005524">
    <property type="term" value="F:ATP binding"/>
    <property type="evidence" value="ECO:0007669"/>
    <property type="project" value="UniProtKB-KW"/>
</dbReference>
<keyword evidence="3" id="KW-1185">Reference proteome</keyword>
<accession>A0A6M1TVU7</accession>
<reference evidence="2 3" key="1">
    <citation type="submission" date="2020-02" db="EMBL/GenBank/DDBJ databases">
        <title>Rhodobacter translucens sp. nov., a novel bacterium isolated from activated sludge.</title>
        <authorList>
            <person name="Liu J."/>
        </authorList>
    </citation>
    <scope>NUCLEOTIDE SEQUENCE [LARGE SCALE GENOMIC DNA]</scope>
    <source>
        <strain evidence="2 3">HX-7-19</strain>
    </source>
</reference>
<dbReference type="GO" id="GO:0009035">
    <property type="term" value="F:type I site-specific deoxyribonuclease activity"/>
    <property type="evidence" value="ECO:0007669"/>
    <property type="project" value="UniProtKB-EC"/>
</dbReference>
<dbReference type="RefSeq" id="WP_165048956.1">
    <property type="nucleotide sequence ID" value="NZ_JAALFE010000006.1"/>
</dbReference>
<protein>
    <recommendedName>
        <fullName evidence="1">Restriction endonuclease type I HsdR N-terminal domain-containing protein</fullName>
    </recommendedName>
</protein>
<feature type="domain" description="Restriction endonuclease type I HsdR N-terminal" evidence="1">
    <location>
        <begin position="61"/>
        <end position="130"/>
    </location>
</feature>
<dbReference type="Gene3D" id="3.90.1570.30">
    <property type="match status" value="1"/>
</dbReference>
<gene>
    <name evidence="2" type="ORF">G5V65_08600</name>
</gene>
<evidence type="ECO:0000259" key="1">
    <source>
        <dbReference type="Pfam" id="PF04313"/>
    </source>
</evidence>
<dbReference type="GO" id="GO:0009307">
    <property type="term" value="P:DNA restriction-modification system"/>
    <property type="evidence" value="ECO:0007669"/>
    <property type="project" value="UniProtKB-KW"/>
</dbReference>
<dbReference type="GO" id="GO:0003677">
    <property type="term" value="F:DNA binding"/>
    <property type="evidence" value="ECO:0007669"/>
    <property type="project" value="UniProtKB-KW"/>
</dbReference>